<evidence type="ECO:0000256" key="1">
    <source>
        <dbReference type="ARBA" id="ARBA00004141"/>
    </source>
</evidence>
<evidence type="ECO:0000313" key="14">
    <source>
        <dbReference type="EMBL" id="TQJ09094.1"/>
    </source>
</evidence>
<dbReference type="Proteomes" id="UP000317893">
    <property type="component" value="Unassembled WGS sequence"/>
</dbReference>
<comment type="catalytic activity">
    <reaction evidence="12">
        <text>K(+)(in) = K(+)(out)</text>
        <dbReference type="Rhea" id="RHEA:29463"/>
        <dbReference type="ChEBI" id="CHEBI:29103"/>
    </reaction>
</comment>
<protein>
    <submittedName>
        <fullName evidence="14">Putative membrane protein</fullName>
    </submittedName>
</protein>
<evidence type="ECO:0000256" key="13">
    <source>
        <dbReference type="SAM" id="Phobius"/>
    </source>
</evidence>
<gene>
    <name evidence="14" type="ORF">FB458_2200</name>
</gene>
<keyword evidence="4" id="KW-0633">Potassium transport</keyword>
<dbReference type="GO" id="GO:0005267">
    <property type="term" value="F:potassium channel activity"/>
    <property type="evidence" value="ECO:0007669"/>
    <property type="project" value="UniProtKB-KW"/>
</dbReference>
<dbReference type="Pfam" id="PF06736">
    <property type="entry name" value="TMEM175"/>
    <property type="match status" value="1"/>
</dbReference>
<keyword evidence="3" id="KW-0813">Transport</keyword>
<keyword evidence="15" id="KW-1185">Reference proteome</keyword>
<evidence type="ECO:0000256" key="5">
    <source>
        <dbReference type="ARBA" id="ARBA00022692"/>
    </source>
</evidence>
<comment type="subcellular location">
    <subcellularLocation>
        <location evidence="1">Membrane</location>
        <topology evidence="1">Multi-pass membrane protein</topology>
    </subcellularLocation>
</comment>
<comment type="caution">
    <text evidence="14">The sequence shown here is derived from an EMBL/GenBank/DDBJ whole genome shotgun (WGS) entry which is preliminary data.</text>
</comment>
<feature type="transmembrane region" description="Helical" evidence="13">
    <location>
        <begin position="162"/>
        <end position="189"/>
    </location>
</feature>
<dbReference type="AlphaFoldDB" id="A0A542E1L0"/>
<evidence type="ECO:0000256" key="9">
    <source>
        <dbReference type="ARBA" id="ARBA00023065"/>
    </source>
</evidence>
<evidence type="ECO:0000256" key="2">
    <source>
        <dbReference type="ARBA" id="ARBA00006920"/>
    </source>
</evidence>
<keyword evidence="5 13" id="KW-0812">Transmembrane</keyword>
<keyword evidence="9" id="KW-0406">Ion transport</keyword>
<comment type="similarity">
    <text evidence="2">Belongs to the TMEM175 family.</text>
</comment>
<dbReference type="GO" id="GO:0016020">
    <property type="term" value="C:membrane"/>
    <property type="evidence" value="ECO:0007669"/>
    <property type="project" value="UniProtKB-SubCell"/>
</dbReference>
<dbReference type="PANTHER" id="PTHR31462">
    <property type="entry name" value="ENDOSOMAL/LYSOSOMAL POTASSIUM CHANNEL TMEM175"/>
    <property type="match status" value="1"/>
</dbReference>
<evidence type="ECO:0000256" key="8">
    <source>
        <dbReference type="ARBA" id="ARBA00022989"/>
    </source>
</evidence>
<evidence type="ECO:0000256" key="3">
    <source>
        <dbReference type="ARBA" id="ARBA00022448"/>
    </source>
</evidence>
<feature type="transmembrane region" description="Helical" evidence="13">
    <location>
        <begin position="81"/>
        <end position="101"/>
    </location>
</feature>
<accession>A0A542E1L0</accession>
<sequence length="202" mass="21527">MGTSRLEAFSDGIIAIAATLLVIELAAPEPGADVWEHLHHELPSIAAYAVSFVTILIYWVNHHALLADVATVDRALLFLNGFLLLCISSISFPTAVLGRALQAGGRPAIEAAVFYTAVLTLAAVSFLALWVYLGRHPHLLHPHARGITLAASRRGAFGACCYAVSVGVAFLNGTAALVVVALLALFFALPPRRRRTTPRPTD</sequence>
<keyword evidence="11" id="KW-0407">Ion channel</keyword>
<evidence type="ECO:0000313" key="15">
    <source>
        <dbReference type="Proteomes" id="UP000317893"/>
    </source>
</evidence>
<keyword evidence="7" id="KW-0630">Potassium</keyword>
<dbReference type="InterPro" id="IPR010617">
    <property type="entry name" value="TMEM175-like"/>
</dbReference>
<dbReference type="EMBL" id="VFMN01000001">
    <property type="protein sequence ID" value="TQJ09094.1"/>
    <property type="molecule type" value="Genomic_DNA"/>
</dbReference>
<evidence type="ECO:0000256" key="11">
    <source>
        <dbReference type="ARBA" id="ARBA00023303"/>
    </source>
</evidence>
<evidence type="ECO:0000256" key="10">
    <source>
        <dbReference type="ARBA" id="ARBA00023136"/>
    </source>
</evidence>
<organism evidence="14 15">
    <name type="scientific">Lapillicoccus jejuensis</name>
    <dbReference type="NCBI Taxonomy" id="402171"/>
    <lineage>
        <taxon>Bacteria</taxon>
        <taxon>Bacillati</taxon>
        <taxon>Actinomycetota</taxon>
        <taxon>Actinomycetes</taxon>
        <taxon>Micrococcales</taxon>
        <taxon>Intrasporangiaceae</taxon>
        <taxon>Lapillicoccus</taxon>
    </lineage>
</organism>
<name>A0A542E1L0_9MICO</name>
<keyword evidence="6" id="KW-0631">Potassium channel</keyword>
<proteinExistence type="inferred from homology"/>
<reference evidence="14 15" key="1">
    <citation type="submission" date="2019-06" db="EMBL/GenBank/DDBJ databases">
        <title>Sequencing the genomes of 1000 actinobacteria strains.</title>
        <authorList>
            <person name="Klenk H.-P."/>
        </authorList>
    </citation>
    <scope>NUCLEOTIDE SEQUENCE [LARGE SCALE GENOMIC DNA]</scope>
    <source>
        <strain evidence="14 15">DSM 18607</strain>
    </source>
</reference>
<evidence type="ECO:0000256" key="7">
    <source>
        <dbReference type="ARBA" id="ARBA00022958"/>
    </source>
</evidence>
<dbReference type="PANTHER" id="PTHR31462:SF5">
    <property type="entry name" value="ENDOSOMAL_LYSOSOMAL PROTON CHANNEL TMEM175"/>
    <property type="match status" value="1"/>
</dbReference>
<keyword evidence="8 13" id="KW-1133">Transmembrane helix</keyword>
<keyword evidence="10 13" id="KW-0472">Membrane</keyword>
<feature type="transmembrane region" description="Helical" evidence="13">
    <location>
        <begin position="42"/>
        <end position="61"/>
    </location>
</feature>
<evidence type="ECO:0000256" key="6">
    <source>
        <dbReference type="ARBA" id="ARBA00022826"/>
    </source>
</evidence>
<dbReference type="GO" id="GO:0015252">
    <property type="term" value="F:proton channel activity"/>
    <property type="evidence" value="ECO:0007669"/>
    <property type="project" value="InterPro"/>
</dbReference>
<evidence type="ECO:0000256" key="12">
    <source>
        <dbReference type="ARBA" id="ARBA00034430"/>
    </source>
</evidence>
<feature type="transmembrane region" description="Helical" evidence="13">
    <location>
        <begin position="113"/>
        <end position="133"/>
    </location>
</feature>
<evidence type="ECO:0000256" key="4">
    <source>
        <dbReference type="ARBA" id="ARBA00022538"/>
    </source>
</evidence>